<protein>
    <submittedName>
        <fullName evidence="1">Uncharacterized protein</fullName>
    </submittedName>
</protein>
<dbReference type="EMBL" id="BK032784">
    <property type="protein sequence ID" value="DAF60220.1"/>
    <property type="molecule type" value="Genomic_DNA"/>
</dbReference>
<proteinExistence type="predicted"/>
<reference evidence="1" key="1">
    <citation type="journal article" date="2021" name="Proc. Natl. Acad. Sci. U.S.A.">
        <title>A Catalog of Tens of Thousands of Viruses from Human Metagenomes Reveals Hidden Associations with Chronic Diseases.</title>
        <authorList>
            <person name="Tisza M.J."/>
            <person name="Buck C.B."/>
        </authorList>
    </citation>
    <scope>NUCLEOTIDE SEQUENCE</scope>
    <source>
        <strain evidence="1">CtDwO1</strain>
    </source>
</reference>
<sequence length="211" mass="24168">MVYEVKDILRDVRIAIDENKTNEQLITDEDIDTLMLDDIIYSKVVEGVRRTVTDAPIHLLDGGVPFGDAVYWRNQHSGWVMLPDDFMRLMVFKMSDWERPVYEPITAGDPRYQLQFSRYKGLRGNPQKPVVAIVSRTEGRVLELYSCNDDTATVEQSLYYPLPAIDDNEGIVIPERCYQSAIYEMAALVLATIGQREQSQVMTDLSKQLLV</sequence>
<accession>A0A8S5TA76</accession>
<organism evidence="1">
    <name type="scientific">Podoviridae sp. ctDwO1</name>
    <dbReference type="NCBI Taxonomy" id="2827726"/>
    <lineage>
        <taxon>Viruses</taxon>
        <taxon>Duplodnaviria</taxon>
        <taxon>Heunggongvirae</taxon>
        <taxon>Uroviricota</taxon>
        <taxon>Caudoviricetes</taxon>
    </lineage>
</organism>
<name>A0A8S5TA76_9CAUD</name>
<evidence type="ECO:0000313" key="1">
    <source>
        <dbReference type="EMBL" id="DAF60220.1"/>
    </source>
</evidence>